<reference evidence="1" key="1">
    <citation type="submission" date="2022-08" db="EMBL/GenBank/DDBJ databases">
        <title>Genome Sequence of Lecanicillium fungicola.</title>
        <authorList>
            <person name="Buettner E."/>
        </authorList>
    </citation>
    <scope>NUCLEOTIDE SEQUENCE</scope>
    <source>
        <strain evidence="1">Babe33</strain>
    </source>
</reference>
<accession>A0ACC1NRY8</accession>
<evidence type="ECO:0000313" key="1">
    <source>
        <dbReference type="EMBL" id="KAJ2981694.1"/>
    </source>
</evidence>
<proteinExistence type="predicted"/>
<keyword evidence="2" id="KW-1185">Reference proteome</keyword>
<name>A0ACC1NRY8_9HYPO</name>
<evidence type="ECO:0000313" key="2">
    <source>
        <dbReference type="Proteomes" id="UP001143910"/>
    </source>
</evidence>
<sequence>MADTTTSNPEIAAPALAEQTPIAEPATTPAAGEAAEDAKPSMDAPKEEVEKSEDANKPETALPEEGDVEMKEATEAAATAVAIETPNAKNKNRRKSVGGGLSRKGSKARLTHTDAKPGDHFLMKLKGFPPWPVIICDEGMLPLALTGSRPVSAARVDGSYAEAYADGGKRVHDRTFPVMYLFTNEFGWAANTTLNELTEEKARNSINDKMRKDLRAAFELAIEQHPVEHYKEVLAKFEEEQLAQQQAEEEAKKEAAATPKKSKKGKKVDDDDLDILEGDSSAKPKSKKRKAEEDISPSQRSDSVKKPKIKLNTSSTPKANGTPSKKAEAAAKPKSEKKAKEAKKPKEPKMTPEEKRERKQREVFFLRHKLQKGLLSKDQPPVEAEMEGMSAYLTALENFTELEASIIRETKINKVLKAILKMENIPREEDFTFKKRSQGLLDRWNKLLASAAAAAPAGNTNGVNGSEDKKDQNGTSEEALDSKNASAKITEEKEKTEEPSEPAEPAEPAAAEQKAPEEVKAAAD</sequence>
<gene>
    <name evidence="1" type="ORF">NQ176_g1868</name>
</gene>
<dbReference type="Proteomes" id="UP001143910">
    <property type="component" value="Unassembled WGS sequence"/>
</dbReference>
<organism evidence="1 2">
    <name type="scientific">Zarea fungicola</name>
    <dbReference type="NCBI Taxonomy" id="93591"/>
    <lineage>
        <taxon>Eukaryota</taxon>
        <taxon>Fungi</taxon>
        <taxon>Dikarya</taxon>
        <taxon>Ascomycota</taxon>
        <taxon>Pezizomycotina</taxon>
        <taxon>Sordariomycetes</taxon>
        <taxon>Hypocreomycetidae</taxon>
        <taxon>Hypocreales</taxon>
        <taxon>Cordycipitaceae</taxon>
        <taxon>Zarea</taxon>
    </lineage>
</organism>
<protein>
    <submittedName>
        <fullName evidence="1">Uncharacterized protein</fullName>
    </submittedName>
</protein>
<comment type="caution">
    <text evidence="1">The sequence shown here is derived from an EMBL/GenBank/DDBJ whole genome shotgun (WGS) entry which is preliminary data.</text>
</comment>
<dbReference type="EMBL" id="JANJQO010000116">
    <property type="protein sequence ID" value="KAJ2981694.1"/>
    <property type="molecule type" value="Genomic_DNA"/>
</dbReference>